<comment type="caution">
    <text evidence="7">The sequence shown here is derived from an EMBL/GenBank/DDBJ whole genome shotgun (WGS) entry which is preliminary data.</text>
</comment>
<dbReference type="InterPro" id="IPR001123">
    <property type="entry name" value="LeuE-type"/>
</dbReference>
<evidence type="ECO:0000313" key="8">
    <source>
        <dbReference type="Proteomes" id="UP001612741"/>
    </source>
</evidence>
<feature type="transmembrane region" description="Helical" evidence="6">
    <location>
        <begin position="72"/>
        <end position="90"/>
    </location>
</feature>
<reference evidence="7 8" key="1">
    <citation type="submission" date="2024-10" db="EMBL/GenBank/DDBJ databases">
        <title>The Natural Products Discovery Center: Release of the First 8490 Sequenced Strains for Exploring Actinobacteria Biosynthetic Diversity.</title>
        <authorList>
            <person name="Kalkreuter E."/>
            <person name="Kautsar S.A."/>
            <person name="Yang D."/>
            <person name="Bader C.D."/>
            <person name="Teijaro C.N."/>
            <person name="Fluegel L."/>
            <person name="Davis C.M."/>
            <person name="Simpson J.R."/>
            <person name="Lauterbach L."/>
            <person name="Steele A.D."/>
            <person name="Gui C."/>
            <person name="Meng S."/>
            <person name="Li G."/>
            <person name="Viehrig K."/>
            <person name="Ye F."/>
            <person name="Su P."/>
            <person name="Kiefer A.F."/>
            <person name="Nichols A."/>
            <person name="Cepeda A.J."/>
            <person name="Yan W."/>
            <person name="Fan B."/>
            <person name="Jiang Y."/>
            <person name="Adhikari A."/>
            <person name="Zheng C.-J."/>
            <person name="Schuster L."/>
            <person name="Cowan T.M."/>
            <person name="Smanski M.J."/>
            <person name="Chevrette M.G."/>
            <person name="De Carvalho L.P.S."/>
            <person name="Shen B."/>
        </authorList>
    </citation>
    <scope>NUCLEOTIDE SEQUENCE [LARGE SCALE GENOMIC DNA]</scope>
    <source>
        <strain evidence="7 8">NPDC050545</strain>
    </source>
</reference>
<gene>
    <name evidence="7" type="ORF">ACIBG2_28425</name>
</gene>
<dbReference type="PIRSF" id="PIRSF006324">
    <property type="entry name" value="LeuE"/>
    <property type="match status" value="1"/>
</dbReference>
<evidence type="ECO:0000256" key="4">
    <source>
        <dbReference type="ARBA" id="ARBA00022989"/>
    </source>
</evidence>
<keyword evidence="5 6" id="KW-0472">Membrane</keyword>
<accession>A0ABW7Z3P2</accession>
<dbReference type="EMBL" id="JBITGY010000008">
    <property type="protein sequence ID" value="MFI6501334.1"/>
    <property type="molecule type" value="Genomic_DNA"/>
</dbReference>
<feature type="transmembrane region" description="Helical" evidence="6">
    <location>
        <begin position="40"/>
        <end position="65"/>
    </location>
</feature>
<protein>
    <submittedName>
        <fullName evidence="7">LysE family translocator</fullName>
    </submittedName>
</protein>
<keyword evidence="3 6" id="KW-0812">Transmembrane</keyword>
<dbReference type="Proteomes" id="UP001612741">
    <property type="component" value="Unassembled WGS sequence"/>
</dbReference>
<proteinExistence type="predicted"/>
<dbReference type="PANTHER" id="PTHR30086:SF20">
    <property type="entry name" value="ARGININE EXPORTER PROTEIN ARGO-RELATED"/>
    <property type="match status" value="1"/>
</dbReference>
<dbReference type="PANTHER" id="PTHR30086">
    <property type="entry name" value="ARGININE EXPORTER PROTEIN ARGO"/>
    <property type="match status" value="1"/>
</dbReference>
<dbReference type="Pfam" id="PF01810">
    <property type="entry name" value="LysE"/>
    <property type="match status" value="1"/>
</dbReference>
<evidence type="ECO:0000256" key="2">
    <source>
        <dbReference type="ARBA" id="ARBA00022475"/>
    </source>
</evidence>
<evidence type="ECO:0000256" key="1">
    <source>
        <dbReference type="ARBA" id="ARBA00004651"/>
    </source>
</evidence>
<dbReference type="RefSeq" id="WP_397085826.1">
    <property type="nucleotide sequence ID" value="NZ_JBITGY010000008.1"/>
</dbReference>
<keyword evidence="2" id="KW-1003">Cell membrane</keyword>
<comment type="subcellular location">
    <subcellularLocation>
        <location evidence="1">Cell membrane</location>
        <topology evidence="1">Multi-pass membrane protein</topology>
    </subcellularLocation>
</comment>
<evidence type="ECO:0000256" key="3">
    <source>
        <dbReference type="ARBA" id="ARBA00022692"/>
    </source>
</evidence>
<feature type="transmembrane region" description="Helical" evidence="6">
    <location>
        <begin position="144"/>
        <end position="170"/>
    </location>
</feature>
<keyword evidence="4 6" id="KW-1133">Transmembrane helix</keyword>
<sequence length="201" mass="20705">MTGGYLAFLGVALLVILTPGQDTALTISRSIGGGRRGGVFVALGVATGQLVWTVAAGAGLSALLLASEPAFLVLRYAGAAYLIFLGGLALRDAVRGVPPVPPGEWPKSGAAVCYRDGLLSNLGNAKVAVFFTSLLPQFAQSFPAMVMLGVTFAAITLAWLGLYAVVVARLGDVLRRPRVRRALDAVTGSVLALLGIRVALD</sequence>
<organism evidence="7 8">
    <name type="scientific">Nonomuraea typhae</name>
    <dbReference type="NCBI Taxonomy" id="2603600"/>
    <lineage>
        <taxon>Bacteria</taxon>
        <taxon>Bacillati</taxon>
        <taxon>Actinomycetota</taxon>
        <taxon>Actinomycetes</taxon>
        <taxon>Streptosporangiales</taxon>
        <taxon>Streptosporangiaceae</taxon>
        <taxon>Nonomuraea</taxon>
    </lineage>
</organism>
<evidence type="ECO:0000313" key="7">
    <source>
        <dbReference type="EMBL" id="MFI6501334.1"/>
    </source>
</evidence>
<evidence type="ECO:0000256" key="5">
    <source>
        <dbReference type="ARBA" id="ARBA00023136"/>
    </source>
</evidence>
<keyword evidence="8" id="KW-1185">Reference proteome</keyword>
<evidence type="ECO:0000256" key="6">
    <source>
        <dbReference type="SAM" id="Phobius"/>
    </source>
</evidence>
<name>A0ABW7Z3P2_9ACTN</name>